<feature type="signal peptide" evidence="1">
    <location>
        <begin position="1"/>
        <end position="18"/>
    </location>
</feature>
<comment type="caution">
    <text evidence="2">The sequence shown here is derived from an EMBL/GenBank/DDBJ whole genome shotgun (WGS) entry which is preliminary data.</text>
</comment>
<name>A0AAW7X4I1_9GAMM</name>
<dbReference type="Proteomes" id="UP001169760">
    <property type="component" value="Unassembled WGS sequence"/>
</dbReference>
<evidence type="ECO:0000313" key="3">
    <source>
        <dbReference type="Proteomes" id="UP001169760"/>
    </source>
</evidence>
<keyword evidence="1" id="KW-0732">Signal</keyword>
<sequence>MNRFIVLFLFLWSVSTCAEQYDFSWFTLNGSERYDINPTSSGVVFETKNGRIIKLFIVGVPEGENGKTAVKDYDGEMYSAGRFILTEGKTTFDIREGWYVNRALAYSEESIVLVEYKSRENIEEDLKENLTQLFSSIVLSRP</sequence>
<accession>A0AAW7X4I1</accession>
<reference evidence="2" key="1">
    <citation type="submission" date="2023-07" db="EMBL/GenBank/DDBJ databases">
        <title>Genome content predicts the carbon catabolic preferences of heterotrophic bacteria.</title>
        <authorList>
            <person name="Gralka M."/>
        </authorList>
    </citation>
    <scope>NUCLEOTIDE SEQUENCE</scope>
    <source>
        <strain evidence="2">I3M17_2</strain>
    </source>
</reference>
<evidence type="ECO:0000256" key="1">
    <source>
        <dbReference type="SAM" id="SignalP"/>
    </source>
</evidence>
<protein>
    <submittedName>
        <fullName evidence="2">Uncharacterized protein</fullName>
    </submittedName>
</protein>
<dbReference type="RefSeq" id="WP_303492247.1">
    <property type="nucleotide sequence ID" value="NZ_JAUOPB010000005.1"/>
</dbReference>
<proteinExistence type="predicted"/>
<feature type="chain" id="PRO_5043443141" evidence="1">
    <location>
        <begin position="19"/>
        <end position="142"/>
    </location>
</feature>
<gene>
    <name evidence="2" type="ORF">Q4521_07445</name>
</gene>
<dbReference type="AlphaFoldDB" id="A0AAW7X4I1"/>
<evidence type="ECO:0000313" key="2">
    <source>
        <dbReference type="EMBL" id="MDO6422304.1"/>
    </source>
</evidence>
<dbReference type="EMBL" id="JAUOPB010000005">
    <property type="protein sequence ID" value="MDO6422304.1"/>
    <property type="molecule type" value="Genomic_DNA"/>
</dbReference>
<organism evidence="2 3">
    <name type="scientific">Saccharophagus degradans</name>
    <dbReference type="NCBI Taxonomy" id="86304"/>
    <lineage>
        <taxon>Bacteria</taxon>
        <taxon>Pseudomonadati</taxon>
        <taxon>Pseudomonadota</taxon>
        <taxon>Gammaproteobacteria</taxon>
        <taxon>Cellvibrionales</taxon>
        <taxon>Cellvibrionaceae</taxon>
        <taxon>Saccharophagus</taxon>
    </lineage>
</organism>